<evidence type="ECO:0000256" key="7">
    <source>
        <dbReference type="ARBA" id="ARBA00023172"/>
    </source>
</evidence>
<keyword evidence="7" id="KW-0233">DNA recombination</keyword>
<dbReference type="InterPro" id="IPR044068">
    <property type="entry name" value="CB"/>
</dbReference>
<reference evidence="12 13" key="1">
    <citation type="submission" date="2018-08" db="EMBL/GenBank/DDBJ databases">
        <title>A genome reference for cultivated species of the human gut microbiota.</title>
        <authorList>
            <person name="Zou Y."/>
            <person name="Xue W."/>
            <person name="Luo G."/>
        </authorList>
    </citation>
    <scope>NUCLEOTIDE SEQUENCE [LARGE SCALE GENOMIC DNA]</scope>
    <source>
        <strain evidence="12 13">AF26-4BH</strain>
    </source>
</reference>
<evidence type="ECO:0000256" key="4">
    <source>
        <dbReference type="ARBA" id="ARBA00022829"/>
    </source>
</evidence>
<evidence type="ECO:0000256" key="6">
    <source>
        <dbReference type="ARBA" id="ARBA00023125"/>
    </source>
</evidence>
<organism evidence="12 13">
    <name type="scientific">Eisenbergiella massiliensis</name>
    <dbReference type="NCBI Taxonomy" id="1720294"/>
    <lineage>
        <taxon>Bacteria</taxon>
        <taxon>Bacillati</taxon>
        <taxon>Bacillota</taxon>
        <taxon>Clostridia</taxon>
        <taxon>Lachnospirales</taxon>
        <taxon>Lachnospiraceae</taxon>
        <taxon>Eisenbergiella</taxon>
    </lineage>
</organism>
<dbReference type="Gene3D" id="1.10.150.130">
    <property type="match status" value="1"/>
</dbReference>
<dbReference type="InterPro" id="IPR013762">
    <property type="entry name" value="Integrase-like_cat_sf"/>
</dbReference>
<dbReference type="SUPFAM" id="SSF56349">
    <property type="entry name" value="DNA breaking-rejoining enzymes"/>
    <property type="match status" value="1"/>
</dbReference>
<dbReference type="GO" id="GO:0015074">
    <property type="term" value="P:DNA integration"/>
    <property type="evidence" value="ECO:0007669"/>
    <property type="project" value="UniProtKB-KW"/>
</dbReference>
<evidence type="ECO:0000256" key="5">
    <source>
        <dbReference type="ARBA" id="ARBA00022908"/>
    </source>
</evidence>
<dbReference type="Proteomes" id="UP000261166">
    <property type="component" value="Unassembled WGS sequence"/>
</dbReference>
<comment type="caution">
    <text evidence="12">The sequence shown here is derived from an EMBL/GenBank/DDBJ whole genome shotgun (WGS) entry which is preliminary data.</text>
</comment>
<keyword evidence="3" id="KW-0132">Cell division</keyword>
<proteinExistence type="predicted"/>
<keyword evidence="4" id="KW-0159">Chromosome partition</keyword>
<dbReference type="EMBL" id="QVLU01000092">
    <property type="protein sequence ID" value="RGE57387.1"/>
    <property type="molecule type" value="Genomic_DNA"/>
</dbReference>
<dbReference type="PANTHER" id="PTHR30349">
    <property type="entry name" value="PHAGE INTEGRASE-RELATED"/>
    <property type="match status" value="1"/>
</dbReference>
<dbReference type="OrthoDB" id="9801717at2"/>
<name>A0A3E3HZV0_9FIRM</name>
<accession>A0A3E3HZV0</accession>
<dbReference type="PROSITE" id="PS51900">
    <property type="entry name" value="CB"/>
    <property type="match status" value="1"/>
</dbReference>
<comment type="subcellular location">
    <subcellularLocation>
        <location evidence="1">Cytoplasm</location>
    </subcellularLocation>
</comment>
<evidence type="ECO:0000259" key="11">
    <source>
        <dbReference type="PROSITE" id="PS51900"/>
    </source>
</evidence>
<keyword evidence="6 9" id="KW-0238">DNA-binding</keyword>
<evidence type="ECO:0000313" key="13">
    <source>
        <dbReference type="Proteomes" id="UP000261166"/>
    </source>
</evidence>
<sequence>MKEKLITEILNEMSLVLEEGSLTILKETLYLKLHDYVIQKASTELKAINESWMRWLQEFLVRKATEGKSEGTIGQYKIHLQMLLSYLNKDIKDITDDDLFCYLIVYKRLRGVSNGYLDHMRLVFRSFFGWLQKKKYITINPAVGLEPIKAEKKIKKPFTGEELEQIRKNCQLERDLAIVELLYSTAIRVSELTGLNRSEINFIGRDIVVFGKGSKEREVYLNAKAFVHLKEYLQSRDDDNEALFVSCRFPHKRLTVSGIEEILRKVGLRANVENVHPHRFRRTSATDLLRAGMPIEEVKEYL</sequence>
<feature type="non-terminal residue" evidence="12">
    <location>
        <position position="302"/>
    </location>
</feature>
<evidence type="ECO:0000256" key="8">
    <source>
        <dbReference type="ARBA" id="ARBA00023306"/>
    </source>
</evidence>
<evidence type="ECO:0000256" key="9">
    <source>
        <dbReference type="PROSITE-ProRule" id="PRU01248"/>
    </source>
</evidence>
<dbReference type="GO" id="GO:0003677">
    <property type="term" value="F:DNA binding"/>
    <property type="evidence" value="ECO:0007669"/>
    <property type="project" value="UniProtKB-UniRule"/>
</dbReference>
<evidence type="ECO:0000256" key="1">
    <source>
        <dbReference type="ARBA" id="ARBA00004496"/>
    </source>
</evidence>
<evidence type="ECO:0000256" key="3">
    <source>
        <dbReference type="ARBA" id="ARBA00022618"/>
    </source>
</evidence>
<keyword evidence="2" id="KW-0963">Cytoplasm</keyword>
<dbReference type="Pfam" id="PF00589">
    <property type="entry name" value="Phage_integrase"/>
    <property type="match status" value="1"/>
</dbReference>
<dbReference type="InterPro" id="IPR011010">
    <property type="entry name" value="DNA_brk_join_enz"/>
</dbReference>
<keyword evidence="8" id="KW-0131">Cell cycle</keyword>
<dbReference type="InterPro" id="IPR050090">
    <property type="entry name" value="Tyrosine_recombinase_XerCD"/>
</dbReference>
<dbReference type="GO" id="GO:0005737">
    <property type="term" value="C:cytoplasm"/>
    <property type="evidence" value="ECO:0007669"/>
    <property type="project" value="UniProtKB-SubCell"/>
</dbReference>
<feature type="domain" description="Core-binding (CB)" evidence="11">
    <location>
        <begin position="50"/>
        <end position="132"/>
    </location>
</feature>
<evidence type="ECO:0000256" key="2">
    <source>
        <dbReference type="ARBA" id="ARBA00022490"/>
    </source>
</evidence>
<dbReference type="AlphaFoldDB" id="A0A3E3HZV0"/>
<dbReference type="RefSeq" id="WP_117531967.1">
    <property type="nucleotide sequence ID" value="NZ_QVLU01000092.1"/>
</dbReference>
<dbReference type="GO" id="GO:0007059">
    <property type="term" value="P:chromosome segregation"/>
    <property type="evidence" value="ECO:0007669"/>
    <property type="project" value="UniProtKB-KW"/>
</dbReference>
<dbReference type="InterPro" id="IPR002104">
    <property type="entry name" value="Integrase_catalytic"/>
</dbReference>
<dbReference type="PROSITE" id="PS51898">
    <property type="entry name" value="TYR_RECOMBINASE"/>
    <property type="match status" value="1"/>
</dbReference>
<evidence type="ECO:0000313" key="12">
    <source>
        <dbReference type="EMBL" id="RGE57387.1"/>
    </source>
</evidence>
<protein>
    <submittedName>
        <fullName evidence="12">Integrase</fullName>
    </submittedName>
</protein>
<dbReference type="GO" id="GO:0051301">
    <property type="term" value="P:cell division"/>
    <property type="evidence" value="ECO:0007669"/>
    <property type="project" value="UniProtKB-KW"/>
</dbReference>
<keyword evidence="5" id="KW-0229">DNA integration</keyword>
<dbReference type="InterPro" id="IPR010998">
    <property type="entry name" value="Integrase_recombinase_N"/>
</dbReference>
<dbReference type="Gene3D" id="1.10.443.10">
    <property type="entry name" value="Intergrase catalytic core"/>
    <property type="match status" value="1"/>
</dbReference>
<feature type="domain" description="Tyr recombinase" evidence="10">
    <location>
        <begin position="153"/>
        <end position="302"/>
    </location>
</feature>
<evidence type="ECO:0000259" key="10">
    <source>
        <dbReference type="PROSITE" id="PS51898"/>
    </source>
</evidence>
<dbReference type="PANTHER" id="PTHR30349:SF77">
    <property type="entry name" value="TYROSINE RECOMBINASE XERC"/>
    <property type="match status" value="1"/>
</dbReference>
<dbReference type="GO" id="GO:0006310">
    <property type="term" value="P:DNA recombination"/>
    <property type="evidence" value="ECO:0007669"/>
    <property type="project" value="UniProtKB-KW"/>
</dbReference>
<gene>
    <name evidence="12" type="ORF">DWY69_31610</name>
</gene>